<accession>A0AA43B286</accession>
<dbReference type="PANTHER" id="PTHR31876:SF26">
    <property type="entry name" value="PROTEIN LIKE COV 2"/>
    <property type="match status" value="1"/>
</dbReference>
<sequence>MRMRLIKKYFITGLLIWVPLVITVWVLGLLVATLEGFVPGFLSSESLFGIDIPGFRFVLVIVVVLLTGVFAANLIGRTMVDQWENLLGRIPLVRSIYNSVKQVSDTVLAPNGQAFRRAVLVQYPRAGSWTIAFVTGTPSGEVAGLMPGDHISVYVPTTPNPTSGFFLMMPRTEVIDLQMSVDAALKYIVSMGVVAPAQALAPEDRPAPLSPAPGVQDAPRADS</sequence>
<name>A0AA43B286_9BURK</name>
<evidence type="ECO:0000313" key="4">
    <source>
        <dbReference type="Proteomes" id="UP001161276"/>
    </source>
</evidence>
<dbReference type="EMBL" id="JAOCKG010000010">
    <property type="protein sequence ID" value="MDH2052908.1"/>
    <property type="molecule type" value="Genomic_DNA"/>
</dbReference>
<protein>
    <submittedName>
        <fullName evidence="3">DUF502 domain-containing protein</fullName>
    </submittedName>
</protein>
<evidence type="ECO:0000256" key="1">
    <source>
        <dbReference type="SAM" id="MobiDB-lite"/>
    </source>
</evidence>
<dbReference type="Pfam" id="PF04367">
    <property type="entry name" value="DUF502"/>
    <property type="match status" value="1"/>
</dbReference>
<keyword evidence="2" id="KW-0812">Transmembrane</keyword>
<dbReference type="AlphaFoldDB" id="A0AA43B286"/>
<feature type="region of interest" description="Disordered" evidence="1">
    <location>
        <begin position="201"/>
        <end position="223"/>
    </location>
</feature>
<gene>
    <name evidence="3" type="ORF">N5K24_21065</name>
</gene>
<feature type="transmembrane region" description="Helical" evidence="2">
    <location>
        <begin position="54"/>
        <end position="75"/>
    </location>
</feature>
<dbReference type="InterPro" id="IPR007462">
    <property type="entry name" value="COV1-like"/>
</dbReference>
<feature type="transmembrane region" description="Helical" evidence="2">
    <location>
        <begin position="9"/>
        <end position="34"/>
    </location>
</feature>
<keyword evidence="2" id="KW-0472">Membrane</keyword>
<proteinExistence type="predicted"/>
<evidence type="ECO:0000256" key="2">
    <source>
        <dbReference type="SAM" id="Phobius"/>
    </source>
</evidence>
<dbReference type="Proteomes" id="UP001161276">
    <property type="component" value="Unassembled WGS sequence"/>
</dbReference>
<dbReference type="PANTHER" id="PTHR31876">
    <property type="entry name" value="COV-LIKE PROTEIN 1"/>
    <property type="match status" value="1"/>
</dbReference>
<keyword evidence="2" id="KW-1133">Transmembrane helix</keyword>
<evidence type="ECO:0000313" key="3">
    <source>
        <dbReference type="EMBL" id="MDH2052908.1"/>
    </source>
</evidence>
<reference evidence="3" key="1">
    <citation type="submission" date="2022-09" db="EMBL/GenBank/DDBJ databases">
        <title>Intensive care unit water sources are persistently colonized with multi-drug resistant bacteria and are the site of extensive horizontal gene transfer of antibiotic resistance genes.</title>
        <authorList>
            <person name="Diorio-Toth L."/>
        </authorList>
    </citation>
    <scope>NUCLEOTIDE SEQUENCE</scope>
    <source>
        <strain evidence="3">GD03676</strain>
    </source>
</reference>
<organism evidence="3 4">
    <name type="scientific">Achromobacter marplatensis</name>
    <dbReference type="NCBI Taxonomy" id="470868"/>
    <lineage>
        <taxon>Bacteria</taxon>
        <taxon>Pseudomonadati</taxon>
        <taxon>Pseudomonadota</taxon>
        <taxon>Betaproteobacteria</taxon>
        <taxon>Burkholderiales</taxon>
        <taxon>Alcaligenaceae</taxon>
        <taxon>Achromobacter</taxon>
    </lineage>
</organism>
<comment type="caution">
    <text evidence="3">The sequence shown here is derived from an EMBL/GenBank/DDBJ whole genome shotgun (WGS) entry which is preliminary data.</text>
</comment>